<dbReference type="STRING" id="355243.SAMN03080615_01949"/>
<proteinExistence type="predicted"/>
<dbReference type="EMBL" id="FOGB01000005">
    <property type="protein sequence ID" value="SEQ57497.1"/>
    <property type="molecule type" value="Genomic_DNA"/>
</dbReference>
<dbReference type="Proteomes" id="UP000198749">
    <property type="component" value="Unassembled WGS sequence"/>
</dbReference>
<protein>
    <submittedName>
        <fullName evidence="1">Hemolysin D</fullName>
    </submittedName>
</protein>
<evidence type="ECO:0000313" key="2">
    <source>
        <dbReference type="Proteomes" id="UP000198749"/>
    </source>
</evidence>
<dbReference type="AlphaFoldDB" id="A0A1H9H5I0"/>
<dbReference type="OrthoDB" id="9775513at2"/>
<reference evidence="2" key="1">
    <citation type="submission" date="2016-10" db="EMBL/GenBank/DDBJ databases">
        <authorList>
            <person name="Varghese N."/>
            <person name="Submissions S."/>
        </authorList>
    </citation>
    <scope>NUCLEOTIDE SEQUENCE [LARGE SCALE GENOMIC DNA]</scope>
    <source>
        <strain evidence="2">DSM 18887</strain>
    </source>
</reference>
<sequence>MINTVVEANLKLADIVNNDLLTKAQKEVNLVPGMSVSAEVKTGKRYLIEHILTPLLRYKNESVRER</sequence>
<keyword evidence="2" id="KW-1185">Reference proteome</keyword>
<organism evidence="1 2">
    <name type="scientific">Amphritea atlantica</name>
    <dbReference type="NCBI Taxonomy" id="355243"/>
    <lineage>
        <taxon>Bacteria</taxon>
        <taxon>Pseudomonadati</taxon>
        <taxon>Pseudomonadota</taxon>
        <taxon>Gammaproteobacteria</taxon>
        <taxon>Oceanospirillales</taxon>
        <taxon>Oceanospirillaceae</taxon>
        <taxon>Amphritea</taxon>
    </lineage>
</organism>
<evidence type="ECO:0000313" key="1">
    <source>
        <dbReference type="EMBL" id="SEQ57497.1"/>
    </source>
</evidence>
<dbReference type="PRINTS" id="PR01490">
    <property type="entry name" value="RTXTOXIND"/>
</dbReference>
<dbReference type="RefSeq" id="WP_091357300.1">
    <property type="nucleotide sequence ID" value="NZ_AP025284.1"/>
</dbReference>
<gene>
    <name evidence="1" type="ORF">SAMN03080615_01949</name>
</gene>
<accession>A0A1H9H5I0</accession>
<name>A0A1H9H5I0_9GAMM</name>